<name>A7VQT8_9FIRM</name>
<evidence type="ECO:0000313" key="3">
    <source>
        <dbReference type="EMBL" id="PEQ25088.1"/>
    </source>
</evidence>
<dbReference type="Proteomes" id="UP000003490">
    <property type="component" value="Unassembled WGS sequence"/>
</dbReference>
<evidence type="ECO:0000259" key="1">
    <source>
        <dbReference type="Pfam" id="PF00196"/>
    </source>
</evidence>
<feature type="domain" description="HTH luxR-type" evidence="1">
    <location>
        <begin position="33"/>
        <end position="68"/>
    </location>
</feature>
<reference evidence="3 5" key="3">
    <citation type="submission" date="2017-07" db="EMBL/GenBank/DDBJ databases">
        <title>Prevalence of linear plasmids in Cutibacterium (Propionibacterium) acnes isolates obtained from prostatic tissue.</title>
        <authorList>
            <person name="Davidsson S."/>
            <person name="Carlsson J."/>
            <person name="Molling P."/>
            <person name="Andren O."/>
            <person name="Andersson S.-O."/>
            <person name="Brzuszkiewicz E."/>
            <person name="Poehlein A."/>
            <person name="Al-Zeer M."/>
            <person name="Brinkmann V."/>
            <person name="Scavenius C."/>
            <person name="Nazipi S."/>
            <person name="Soderquist B."/>
            <person name="Bruggemann H."/>
        </authorList>
    </citation>
    <scope>NUCLEOTIDE SEQUENCE [LARGE SCALE GENOMIC DNA]</scope>
    <source>
        <strain evidence="3 5">DSM 753</strain>
    </source>
</reference>
<protein>
    <recommendedName>
        <fullName evidence="1">HTH luxR-type domain-containing protein</fullName>
    </recommendedName>
</protein>
<proteinExistence type="predicted"/>
<dbReference type="SUPFAM" id="SSF46894">
    <property type="entry name" value="C-terminal effector domain of the bipartite response regulators"/>
    <property type="match status" value="1"/>
</dbReference>
<evidence type="ECO:0000313" key="4">
    <source>
        <dbReference type="Proteomes" id="UP000003490"/>
    </source>
</evidence>
<dbReference type="GO" id="GO:0006355">
    <property type="term" value="P:regulation of DNA-templated transcription"/>
    <property type="evidence" value="ECO:0007669"/>
    <property type="project" value="InterPro"/>
</dbReference>
<gene>
    <name evidence="3" type="ORF">CH238_06520</name>
    <name evidence="2" type="ORF">CLOLEP_00920</name>
</gene>
<keyword evidence="5" id="KW-1185">Reference proteome</keyword>
<dbReference type="InterPro" id="IPR000792">
    <property type="entry name" value="Tscrpt_reg_LuxR_C"/>
</dbReference>
<reference evidence="2 4" key="1">
    <citation type="submission" date="2007-08" db="EMBL/GenBank/DDBJ databases">
        <title>Draft genome sequence of Clostridium leptum (DSM 753).</title>
        <authorList>
            <person name="Sudarsanam P."/>
            <person name="Ley R."/>
            <person name="Guruge J."/>
            <person name="Turnbaugh P.J."/>
            <person name="Mahowald M."/>
            <person name="Liep D."/>
            <person name="Gordon J."/>
        </authorList>
    </citation>
    <scope>NUCLEOTIDE SEQUENCE [LARGE SCALE GENOMIC DNA]</scope>
    <source>
        <strain evidence="2 4">DSM 753</strain>
    </source>
</reference>
<reference evidence="2 4" key="2">
    <citation type="submission" date="2007-08" db="EMBL/GenBank/DDBJ databases">
        <authorList>
            <person name="Fulton L."/>
            <person name="Clifton S."/>
            <person name="Fulton B."/>
            <person name="Xu J."/>
            <person name="Minx P."/>
            <person name="Pepin K.H."/>
            <person name="Johnson M."/>
            <person name="Thiruvilangam P."/>
            <person name="Bhonagiri V."/>
            <person name="Nash W.E."/>
            <person name="Wang C."/>
            <person name="Mardis E.R."/>
            <person name="Wilson R.K."/>
        </authorList>
    </citation>
    <scope>NUCLEOTIDE SEQUENCE [LARGE SCALE GENOMIC DNA]</scope>
    <source>
        <strain evidence="2 4">DSM 753</strain>
    </source>
</reference>
<evidence type="ECO:0000313" key="2">
    <source>
        <dbReference type="EMBL" id="EDO62060.1"/>
    </source>
</evidence>
<dbReference type="EMBL" id="ABCB02000016">
    <property type="protein sequence ID" value="EDO62060.1"/>
    <property type="molecule type" value="Genomic_DNA"/>
</dbReference>
<accession>A7VQT8</accession>
<dbReference type="Proteomes" id="UP000220611">
    <property type="component" value="Unassembled WGS sequence"/>
</dbReference>
<dbReference type="HOGENOM" id="CLU_2205458_0_0_9"/>
<evidence type="ECO:0000313" key="5">
    <source>
        <dbReference type="Proteomes" id="UP000220611"/>
    </source>
</evidence>
<organism evidence="2 4">
    <name type="scientific">[Clostridium] leptum DSM 753</name>
    <dbReference type="NCBI Taxonomy" id="428125"/>
    <lineage>
        <taxon>Bacteria</taxon>
        <taxon>Bacillati</taxon>
        <taxon>Bacillota</taxon>
        <taxon>Clostridia</taxon>
        <taxon>Eubacteriales</taxon>
        <taxon>Oscillospiraceae</taxon>
        <taxon>Oscillospiraceae incertae sedis</taxon>
    </lineage>
</organism>
<dbReference type="GO" id="GO:0003677">
    <property type="term" value="F:DNA binding"/>
    <property type="evidence" value="ECO:0007669"/>
    <property type="project" value="InterPro"/>
</dbReference>
<dbReference type="InterPro" id="IPR036388">
    <property type="entry name" value="WH-like_DNA-bd_sf"/>
</dbReference>
<dbReference type="EMBL" id="NOXF01000003">
    <property type="protein sequence ID" value="PEQ25088.1"/>
    <property type="molecule type" value="Genomic_DNA"/>
</dbReference>
<dbReference type="AlphaFoldDB" id="A7VQT8"/>
<dbReference type="InterPro" id="IPR016032">
    <property type="entry name" value="Sig_transdc_resp-reg_C-effctor"/>
</dbReference>
<comment type="caution">
    <text evidence="2">The sequence shown here is derived from an EMBL/GenBank/DDBJ whole genome shotgun (WGS) entry which is preliminary data.</text>
</comment>
<dbReference type="Gene3D" id="1.10.10.10">
    <property type="entry name" value="Winged helix-like DNA-binding domain superfamily/Winged helix DNA-binding domain"/>
    <property type="match status" value="1"/>
</dbReference>
<dbReference type="Pfam" id="PF00196">
    <property type="entry name" value="GerE"/>
    <property type="match status" value="1"/>
</dbReference>
<sequence length="107" mass="12431">MTGRAKRIYFLLKNKSKENETERAMILKTAEEILTLKQWLVFRMKINGERNKEIAKKCGVSEATISEHWVTGLEKVSESCKYMLPVLRFSAEKSEGGRFLCEEWNAL</sequence>